<evidence type="ECO:0000313" key="5">
    <source>
        <dbReference type="EMBL" id="MEO9248814.1"/>
    </source>
</evidence>
<evidence type="ECO:0000313" key="6">
    <source>
        <dbReference type="Proteomes" id="UP001484097"/>
    </source>
</evidence>
<proteinExistence type="predicted"/>
<accession>A0ABV0IMH7</accession>
<dbReference type="SUPFAM" id="SSF46785">
    <property type="entry name" value="Winged helix' DNA-binding domain"/>
    <property type="match status" value="2"/>
</dbReference>
<reference evidence="5 6" key="1">
    <citation type="submission" date="2024-05" db="EMBL/GenBank/DDBJ databases">
        <authorList>
            <person name="Yi C."/>
        </authorList>
    </citation>
    <scope>NUCLEOTIDE SEQUENCE [LARGE SCALE GENOMIC DNA]</scope>
    <source>
        <strain evidence="5 6">XS13</strain>
    </source>
</reference>
<dbReference type="RefSeq" id="WP_347921540.1">
    <property type="nucleotide sequence ID" value="NZ_JBDXMX010000007.1"/>
</dbReference>
<evidence type="ECO:0000256" key="3">
    <source>
        <dbReference type="ARBA" id="ARBA00022829"/>
    </source>
</evidence>
<dbReference type="PIRSF" id="PIRSF019345">
    <property type="entry name" value="ScpB"/>
    <property type="match status" value="1"/>
</dbReference>
<dbReference type="PANTHER" id="PTHR34298">
    <property type="entry name" value="SEGREGATION AND CONDENSATION PROTEIN B"/>
    <property type="match status" value="1"/>
</dbReference>
<comment type="caution">
    <text evidence="5">The sequence shown here is derived from an EMBL/GenBank/DDBJ whole genome shotgun (WGS) entry which is preliminary data.</text>
</comment>
<dbReference type="Gene3D" id="1.10.10.10">
    <property type="entry name" value="Winged helix-like DNA-binding domain superfamily/Winged helix DNA-binding domain"/>
    <property type="match status" value="2"/>
</dbReference>
<name>A0ABV0IMH7_9MICC</name>
<evidence type="ECO:0000256" key="2">
    <source>
        <dbReference type="ARBA" id="ARBA00022618"/>
    </source>
</evidence>
<keyword evidence="6" id="KW-1185">Reference proteome</keyword>
<keyword evidence="3" id="KW-0159">Chromosome partition</keyword>
<keyword evidence="4" id="KW-0131">Cell cycle</keyword>
<gene>
    <name evidence="5" type="primary">scpB</name>
    <name evidence="5" type="ORF">ABDK96_14100</name>
</gene>
<evidence type="ECO:0000256" key="4">
    <source>
        <dbReference type="ARBA" id="ARBA00023306"/>
    </source>
</evidence>
<keyword evidence="2" id="KW-0132">Cell division</keyword>
<dbReference type="Proteomes" id="UP001484097">
    <property type="component" value="Unassembled WGS sequence"/>
</dbReference>
<keyword evidence="1" id="KW-0963">Cytoplasm</keyword>
<organism evidence="5 6">
    <name type="scientific">Citricoccus nitrophenolicus</name>
    <dbReference type="NCBI Taxonomy" id="863575"/>
    <lineage>
        <taxon>Bacteria</taxon>
        <taxon>Bacillati</taxon>
        <taxon>Actinomycetota</taxon>
        <taxon>Actinomycetes</taxon>
        <taxon>Micrococcales</taxon>
        <taxon>Micrococcaceae</taxon>
        <taxon>Citricoccus</taxon>
    </lineage>
</organism>
<evidence type="ECO:0000256" key="1">
    <source>
        <dbReference type="ARBA" id="ARBA00022490"/>
    </source>
</evidence>
<dbReference type="PANTHER" id="PTHR34298:SF2">
    <property type="entry name" value="SEGREGATION AND CONDENSATION PROTEIN B"/>
    <property type="match status" value="1"/>
</dbReference>
<dbReference type="InterPro" id="IPR036390">
    <property type="entry name" value="WH_DNA-bd_sf"/>
</dbReference>
<dbReference type="Pfam" id="PF04079">
    <property type="entry name" value="SMC_ScpB"/>
    <property type="match status" value="1"/>
</dbReference>
<sequence length="204" mass="21467">MSEVPPEDPGGEGQLRERLEAVLMVVDEPVSVAQLAEAAGADHGTVAAVLSALARDYDGHSGAPRRGFELRELAGGWRIYSRPAHADVVERFVVEGQTARLTQAALETLAVVAYLQPVTRSRVAGIRGVNSDSVMRTLVSRGLAAEAGTDPHTGAVLYETTGYLLEMLGIGSLQELPRLSAHLPGLSELGDLAATDEAFRGSGL</sequence>
<dbReference type="NCBIfam" id="TIGR00281">
    <property type="entry name" value="SMC-Scp complex subunit ScpB"/>
    <property type="match status" value="1"/>
</dbReference>
<dbReference type="InterPro" id="IPR005234">
    <property type="entry name" value="ScpB_csome_segregation"/>
</dbReference>
<dbReference type="EMBL" id="JBDXMX010000007">
    <property type="protein sequence ID" value="MEO9248814.1"/>
    <property type="molecule type" value="Genomic_DNA"/>
</dbReference>
<protein>
    <submittedName>
        <fullName evidence="5">SMC-Scp complex subunit ScpB</fullName>
    </submittedName>
</protein>
<dbReference type="InterPro" id="IPR036388">
    <property type="entry name" value="WH-like_DNA-bd_sf"/>
</dbReference>